<keyword evidence="4" id="KW-1185">Reference proteome</keyword>
<dbReference type="Pfam" id="PF04820">
    <property type="entry name" value="Trp_halogenase"/>
    <property type="match status" value="1"/>
</dbReference>
<evidence type="ECO:0000256" key="1">
    <source>
        <dbReference type="PIRSR" id="PIRSR011396-1"/>
    </source>
</evidence>
<dbReference type="InterPro" id="IPR036188">
    <property type="entry name" value="FAD/NAD-bd_sf"/>
</dbReference>
<dbReference type="GO" id="GO:0000166">
    <property type="term" value="F:nucleotide binding"/>
    <property type="evidence" value="ECO:0007669"/>
    <property type="project" value="UniProtKB-KW"/>
</dbReference>
<dbReference type="InterPro" id="IPR033856">
    <property type="entry name" value="Trp_halogen"/>
</dbReference>
<name>A0A1L3SMB1_9HYPH</name>
<gene>
    <name evidence="3" type="ORF">BSQ44_03455</name>
</gene>
<sequence>MNKSRTHYVVVGGGTAGWLAAHMLKRQADNAGLAVDVTVVESSRIPTIGVGEGTTGVFRQLLDLLEIDEAEFIRSTGATIKFGIRHKDWLRKGHHYDGPIDDPNALAARPDFRPDEQFCALDVYAVAKNIRLADIHLFGELMRRGRSPYGLIDGEFVSASPFLYAYHFDQAKVGAFLRDKAKGIAQVDAEVLGARKNPETGDIEALLLDEDREVAGDFFIDCTGFRRKLIRGEMGAQWISYQSTLPVNRAMPFWLEHEEGAEISPFTLAWAQEAGWLWSIPTQDRIGCGYVYSDHFRTPEEAHAEIERALGRKIEPRADLRFDSGRLDRNWIGNCLALGLSSSFLEPLEATSIHGTVVQLFLFTRRFMARATSADERVRGMFNGVAERQLNDFRDFINIHYAGEREEPFWKHVHQNCLNEVTRERLQRWSREMPKRADFMPLPDNLPHLAEQLYYPVLDGLGHLCRKAANAEMAAKPALRAHARKAIEEQGREYKKAATKCLGHRRYLDLLAQGKPAGALQ</sequence>
<dbReference type="RefSeq" id="WP_072601958.1">
    <property type="nucleotide sequence ID" value="NZ_CP018171.1"/>
</dbReference>
<organism evidence="3 4">
    <name type="scientific">Aquibium oceanicum</name>
    <dbReference type="NCBI Taxonomy" id="1670800"/>
    <lineage>
        <taxon>Bacteria</taxon>
        <taxon>Pseudomonadati</taxon>
        <taxon>Pseudomonadota</taxon>
        <taxon>Alphaproteobacteria</taxon>
        <taxon>Hyphomicrobiales</taxon>
        <taxon>Phyllobacteriaceae</taxon>
        <taxon>Aquibium</taxon>
    </lineage>
</organism>
<dbReference type="Gene3D" id="3.50.50.60">
    <property type="entry name" value="FAD/NAD(P)-binding domain"/>
    <property type="match status" value="1"/>
</dbReference>
<dbReference type="PIRSF" id="PIRSF011396">
    <property type="entry name" value="Trp_halogenase"/>
    <property type="match status" value="1"/>
</dbReference>
<dbReference type="SUPFAM" id="SSF51905">
    <property type="entry name" value="FAD/NAD(P)-binding domain"/>
    <property type="match status" value="1"/>
</dbReference>
<protein>
    <recommendedName>
        <fullName evidence="5">Tryptophan halogenase</fullName>
    </recommendedName>
</protein>
<dbReference type="AlphaFoldDB" id="A0A1L3SMB1"/>
<dbReference type="Proteomes" id="UP000182840">
    <property type="component" value="Chromosome"/>
</dbReference>
<dbReference type="PANTHER" id="PTHR43747">
    <property type="entry name" value="FAD-BINDING PROTEIN"/>
    <property type="match status" value="1"/>
</dbReference>
<keyword evidence="2" id="KW-0285">Flavoprotein</keyword>
<proteinExistence type="predicted"/>
<dbReference type="OrthoDB" id="462203at2"/>
<evidence type="ECO:0008006" key="5">
    <source>
        <dbReference type="Google" id="ProtNLM"/>
    </source>
</evidence>
<dbReference type="InterPro" id="IPR050816">
    <property type="entry name" value="Flavin-dep_Halogenase_NPB"/>
</dbReference>
<evidence type="ECO:0000313" key="4">
    <source>
        <dbReference type="Proteomes" id="UP000182840"/>
    </source>
</evidence>
<feature type="active site" evidence="1">
    <location>
        <position position="81"/>
    </location>
</feature>
<dbReference type="InterPro" id="IPR006905">
    <property type="entry name" value="Flavin_halogenase"/>
</dbReference>
<feature type="binding site" evidence="2">
    <location>
        <position position="353"/>
    </location>
    <ligand>
        <name>FAD</name>
        <dbReference type="ChEBI" id="CHEBI:57692"/>
    </ligand>
</feature>
<feature type="binding site" evidence="2">
    <location>
        <position position="340"/>
    </location>
    <ligand>
        <name>FAD</name>
        <dbReference type="ChEBI" id="CHEBI:57692"/>
    </ligand>
</feature>
<evidence type="ECO:0000313" key="3">
    <source>
        <dbReference type="EMBL" id="APH70546.1"/>
    </source>
</evidence>
<feature type="binding site" evidence="2">
    <location>
        <position position="349"/>
    </location>
    <ligand>
        <name>L-tryptophan</name>
        <dbReference type="ChEBI" id="CHEBI:57912"/>
    </ligand>
</feature>
<feature type="binding site" evidence="2">
    <location>
        <position position="191"/>
    </location>
    <ligand>
        <name>FAD</name>
        <dbReference type="ChEBI" id="CHEBI:57692"/>
    </ligand>
</feature>
<accession>A0A1L3SMB1</accession>
<dbReference type="STRING" id="1670800.BSQ44_03455"/>
<evidence type="ECO:0000256" key="2">
    <source>
        <dbReference type="PIRSR" id="PIRSR011396-2"/>
    </source>
</evidence>
<dbReference type="GO" id="GO:0004497">
    <property type="term" value="F:monooxygenase activity"/>
    <property type="evidence" value="ECO:0007669"/>
    <property type="project" value="InterPro"/>
</dbReference>
<keyword evidence="2" id="KW-0547">Nucleotide-binding</keyword>
<dbReference type="KEGG" id="meso:BSQ44_03455"/>
<keyword evidence="2" id="KW-0274">FAD</keyword>
<dbReference type="PANTHER" id="PTHR43747:SF4">
    <property type="entry name" value="FLAVIN-DEPENDENT TRYPTOPHAN HALOGENASE"/>
    <property type="match status" value="1"/>
</dbReference>
<feature type="binding site" evidence="2">
    <location>
        <begin position="13"/>
        <end position="16"/>
    </location>
    <ligand>
        <name>FAD</name>
        <dbReference type="ChEBI" id="CHEBI:57692"/>
    </ligand>
</feature>
<feature type="binding site" evidence="2">
    <location>
        <position position="81"/>
    </location>
    <ligand>
        <name>7-chloro-L-tryptophan</name>
        <dbReference type="ChEBI" id="CHEBI:58713"/>
    </ligand>
</feature>
<dbReference type="EMBL" id="CP018171">
    <property type="protein sequence ID" value="APH70546.1"/>
    <property type="molecule type" value="Genomic_DNA"/>
</dbReference>
<reference evidence="4" key="1">
    <citation type="submission" date="2016-11" db="EMBL/GenBank/DDBJ databases">
        <title>Mesorhizobium oceanicum sp. nov., isolated from deep seawater in South China Sea.</title>
        <authorList>
            <person name="Fu G.-Y."/>
        </authorList>
    </citation>
    <scope>NUCLEOTIDE SEQUENCE [LARGE SCALE GENOMIC DNA]</scope>
    <source>
        <strain evidence="4">B7</strain>
    </source>
</reference>